<name>A0A0W0G1Y0_MONRR</name>
<gene>
    <name evidence="1" type="ORF">WG66_4837</name>
</gene>
<evidence type="ECO:0000313" key="1">
    <source>
        <dbReference type="EMBL" id="KTB42587.1"/>
    </source>
</evidence>
<organism evidence="1 2">
    <name type="scientific">Moniliophthora roreri</name>
    <name type="common">Frosty pod rot fungus</name>
    <name type="synonym">Monilia roreri</name>
    <dbReference type="NCBI Taxonomy" id="221103"/>
    <lineage>
        <taxon>Eukaryota</taxon>
        <taxon>Fungi</taxon>
        <taxon>Dikarya</taxon>
        <taxon>Basidiomycota</taxon>
        <taxon>Agaricomycotina</taxon>
        <taxon>Agaricomycetes</taxon>
        <taxon>Agaricomycetidae</taxon>
        <taxon>Agaricales</taxon>
        <taxon>Marasmiineae</taxon>
        <taxon>Marasmiaceae</taxon>
        <taxon>Moniliophthora</taxon>
    </lineage>
</organism>
<evidence type="ECO:0000313" key="2">
    <source>
        <dbReference type="Proteomes" id="UP000054988"/>
    </source>
</evidence>
<reference evidence="1 2" key="1">
    <citation type="submission" date="2015-12" db="EMBL/GenBank/DDBJ databases">
        <title>Draft genome sequence of Moniliophthora roreri, the causal agent of frosty pod rot of cacao.</title>
        <authorList>
            <person name="Aime M.C."/>
            <person name="Diaz-Valderrama J.R."/>
            <person name="Kijpornyongpan T."/>
            <person name="Phillips-Mora W."/>
        </authorList>
    </citation>
    <scope>NUCLEOTIDE SEQUENCE [LARGE SCALE GENOMIC DNA]</scope>
    <source>
        <strain evidence="1 2">MCA 2952</strain>
    </source>
</reference>
<proteinExistence type="predicted"/>
<sequence>MFSVVLKFVPGMKNTSTFFLAMHSWIW</sequence>
<dbReference type="AlphaFoldDB" id="A0A0W0G1Y0"/>
<comment type="caution">
    <text evidence="1">The sequence shown here is derived from an EMBL/GenBank/DDBJ whole genome shotgun (WGS) entry which is preliminary data.</text>
</comment>
<dbReference type="EMBL" id="LATX01001316">
    <property type="protein sequence ID" value="KTB42587.1"/>
    <property type="molecule type" value="Genomic_DNA"/>
</dbReference>
<protein>
    <submittedName>
        <fullName evidence="1">Uncharacterized protein</fullName>
    </submittedName>
</protein>
<accession>A0A0W0G1Y0</accession>
<dbReference type="Proteomes" id="UP000054988">
    <property type="component" value="Unassembled WGS sequence"/>
</dbReference>